<evidence type="ECO:0000313" key="2">
    <source>
        <dbReference type="EMBL" id="UOO93153.1"/>
    </source>
</evidence>
<keyword evidence="3" id="KW-1185">Reference proteome</keyword>
<dbReference type="InterPro" id="IPR003615">
    <property type="entry name" value="HNH_nuc"/>
</dbReference>
<accession>A0ABY4EEM8</accession>
<feature type="domain" description="HNH" evidence="1">
    <location>
        <begin position="472"/>
        <end position="515"/>
    </location>
</feature>
<dbReference type="Proteomes" id="UP000832034">
    <property type="component" value="Chromosome"/>
</dbReference>
<sequence>MSQNLFLDALIGRDDFEIQDQAQMSQGPHKTTLGYNDFSIPGFFFASLRKPDFQRETNEWDVEKVKDLVASFLDGDLIPAIILWKYADSYTFVIDGAHRISAIAAWVNDDYGDGKISRKFFDNAIPEEQIKIAVKARELINKEIGSFKSFEDALFDQANAPKQIQSRLKNFGTRAIQLQWVDGDAKKAEDSFFKINQKSTPISDTEMSILKTRRKPIGLCARAILRGGQGHRYWDKFQGKSEEIKIEAQEINQLIFHPALVTPIKTLDLPLGGKNHASNSLSMIFDLLTTLKVDDKNDDTDGTLTLKALKDIKKILNAVNSNHPSSLGLHPAIYIYSSMGNFRVSSFNSIIAFTKYLIEQKKQKSFTEHRENFEKALYSSEHIIQQIGRKSRQSNKAIEPLLHFYIYILDSLEKQISITDILEKVNQNPNFQYIIQNSIPQLDNDFEIGNSFSKSIKSGSFLRDALPTAVRCKICNGILHQKSISIDHIQRRQDGGKGVIDNAQLTHPYCNTTYKN</sequence>
<dbReference type="Gene3D" id="1.10.30.50">
    <property type="match status" value="1"/>
</dbReference>
<keyword evidence="2" id="KW-0378">Hydrolase</keyword>
<gene>
    <name evidence="2" type="ORF">LVJ81_03730</name>
</gene>
<dbReference type="EMBL" id="CP091512">
    <property type="protein sequence ID" value="UOO93153.1"/>
    <property type="molecule type" value="Genomic_DNA"/>
</dbReference>
<keyword evidence="2" id="KW-0540">Nuclease</keyword>
<dbReference type="InterPro" id="IPR002711">
    <property type="entry name" value="HNH"/>
</dbReference>
<dbReference type="RefSeq" id="WP_019958728.1">
    <property type="nucleotide sequence ID" value="NZ_CP091512.1"/>
</dbReference>
<dbReference type="Pfam" id="PF01844">
    <property type="entry name" value="HNH"/>
    <property type="match status" value="1"/>
</dbReference>
<proteinExistence type="predicted"/>
<keyword evidence="2" id="KW-0255">Endonuclease</keyword>
<dbReference type="GO" id="GO:0004519">
    <property type="term" value="F:endonuclease activity"/>
    <property type="evidence" value="ECO:0007669"/>
    <property type="project" value="UniProtKB-KW"/>
</dbReference>
<reference evidence="2" key="2">
    <citation type="journal article" date="2022" name="Res Sq">
        <title>Evolution of multicellular longitudinally dividing oral cavity symbionts (Neisseriaceae).</title>
        <authorList>
            <person name="Nyongesa S."/>
            <person name="Weber P."/>
            <person name="Bernet E."/>
            <person name="Pullido F."/>
            <person name="Nieckarz M."/>
            <person name="Delaby M."/>
            <person name="Nieves C."/>
            <person name="Viehboeck T."/>
            <person name="Krause N."/>
            <person name="Rivera-Millot A."/>
            <person name="Nakamura A."/>
            <person name="Vischer N."/>
            <person name="VanNieuwenhze M."/>
            <person name="Brun Y."/>
            <person name="Cava F."/>
            <person name="Bulgheresi S."/>
            <person name="Veyrier F."/>
        </authorList>
    </citation>
    <scope>NUCLEOTIDE SEQUENCE</scope>
    <source>
        <strain evidence="2">SAG 1488-6</strain>
    </source>
</reference>
<protein>
    <submittedName>
        <fullName evidence="2">HNH endonuclease</fullName>
    </submittedName>
</protein>
<reference evidence="2" key="1">
    <citation type="submission" date="2021-12" db="EMBL/GenBank/DDBJ databases">
        <authorList>
            <person name="Veyrier F.J."/>
        </authorList>
    </citation>
    <scope>NUCLEOTIDE SEQUENCE</scope>
    <source>
        <strain evidence="2">SAG 1488-6</strain>
    </source>
</reference>
<organism evidence="2 3">
    <name type="scientific">Vitreoscilla stercoraria</name>
    <dbReference type="NCBI Taxonomy" id="61"/>
    <lineage>
        <taxon>Bacteria</taxon>
        <taxon>Pseudomonadati</taxon>
        <taxon>Pseudomonadota</taxon>
        <taxon>Betaproteobacteria</taxon>
        <taxon>Neisseriales</taxon>
        <taxon>Neisseriaceae</taxon>
        <taxon>Vitreoscilla</taxon>
    </lineage>
</organism>
<dbReference type="CDD" id="cd00085">
    <property type="entry name" value="HNHc"/>
    <property type="match status" value="1"/>
</dbReference>
<name>A0ABY4EEM8_VITST</name>
<evidence type="ECO:0000259" key="1">
    <source>
        <dbReference type="Pfam" id="PF01844"/>
    </source>
</evidence>
<evidence type="ECO:0000313" key="3">
    <source>
        <dbReference type="Proteomes" id="UP000832034"/>
    </source>
</evidence>